<feature type="domain" description="Type I restriction enzyme HindI endonuclease subunit-like C-terminal" evidence="1">
    <location>
        <begin position="1"/>
        <end position="59"/>
    </location>
</feature>
<reference evidence="2" key="2">
    <citation type="journal article" date="2014" name="ISME J.">
        <title>Microbial stratification in low pH oxic and suboxic macroscopic growths along an acid mine drainage.</title>
        <authorList>
            <person name="Mendez-Garcia C."/>
            <person name="Mesa V."/>
            <person name="Sprenger R.R."/>
            <person name="Richter M."/>
            <person name="Diez M.S."/>
            <person name="Solano J."/>
            <person name="Bargiela R."/>
            <person name="Golyshina O.V."/>
            <person name="Manteca A."/>
            <person name="Ramos J.L."/>
            <person name="Gallego J.R."/>
            <person name="Llorente I."/>
            <person name="Martins Dos Santos V.A."/>
            <person name="Jensen O.N."/>
            <person name="Pelaez A.I."/>
            <person name="Sanchez J."/>
            <person name="Ferrer M."/>
        </authorList>
    </citation>
    <scope>NUCLEOTIDE SEQUENCE</scope>
</reference>
<reference evidence="2" key="1">
    <citation type="submission" date="2013-08" db="EMBL/GenBank/DDBJ databases">
        <authorList>
            <person name="Mendez C."/>
            <person name="Richter M."/>
            <person name="Ferrer M."/>
            <person name="Sanchez J."/>
        </authorList>
    </citation>
    <scope>NUCLEOTIDE SEQUENCE</scope>
</reference>
<proteinExistence type="predicted"/>
<sequence length="68" mass="7780">MARELVKTLRANVTIDWTRRETVRANLRVLVKRILRQYGYPPDKQEKATQTVLEQAEQLTGLWAGAAG</sequence>
<dbReference type="InterPro" id="IPR021810">
    <property type="entry name" value="T1RH-like_C"/>
</dbReference>
<dbReference type="AlphaFoldDB" id="T1BXJ6"/>
<comment type="caution">
    <text evidence="2">The sequence shown here is derived from an EMBL/GenBank/DDBJ whole genome shotgun (WGS) entry which is preliminary data.</text>
</comment>
<dbReference type="Pfam" id="PF11867">
    <property type="entry name" value="T1RH-like_C"/>
    <property type="match status" value="1"/>
</dbReference>
<accession>T1BXJ6</accession>
<gene>
    <name evidence="2" type="ORF">B1A_04990</name>
</gene>
<dbReference type="EMBL" id="AUZX01003637">
    <property type="protein sequence ID" value="EQD73368.1"/>
    <property type="molecule type" value="Genomic_DNA"/>
</dbReference>
<name>T1BXJ6_9ZZZZ</name>
<protein>
    <submittedName>
        <fullName evidence="2">Type I restriction</fullName>
    </submittedName>
</protein>
<organism evidence="2">
    <name type="scientific">mine drainage metagenome</name>
    <dbReference type="NCBI Taxonomy" id="410659"/>
    <lineage>
        <taxon>unclassified sequences</taxon>
        <taxon>metagenomes</taxon>
        <taxon>ecological metagenomes</taxon>
    </lineage>
</organism>
<evidence type="ECO:0000259" key="1">
    <source>
        <dbReference type="Pfam" id="PF11867"/>
    </source>
</evidence>
<evidence type="ECO:0000313" key="2">
    <source>
        <dbReference type="EMBL" id="EQD73368.1"/>
    </source>
</evidence>